<keyword evidence="6" id="KW-0804">Transcription</keyword>
<evidence type="ECO:0000313" key="10">
    <source>
        <dbReference type="EMBL" id="GJE85678.1"/>
    </source>
</evidence>
<feature type="compositionally biased region" description="Pro residues" evidence="9">
    <location>
        <begin position="36"/>
        <end position="50"/>
    </location>
</feature>
<gene>
    <name evidence="10" type="ORF">PsYK624_017570</name>
</gene>
<feature type="compositionally biased region" description="Polar residues" evidence="9">
    <location>
        <begin position="271"/>
        <end position="284"/>
    </location>
</feature>
<accession>A0A9P3L959</accession>
<dbReference type="OrthoDB" id="2160599at2759"/>
<dbReference type="AlphaFoldDB" id="A0A9P3L959"/>
<evidence type="ECO:0000256" key="4">
    <source>
        <dbReference type="ARBA" id="ARBA00023015"/>
    </source>
</evidence>
<dbReference type="GO" id="GO:0003712">
    <property type="term" value="F:transcription coregulator activity"/>
    <property type="evidence" value="ECO:0007669"/>
    <property type="project" value="InterPro"/>
</dbReference>
<feature type="compositionally biased region" description="Low complexity" evidence="9">
    <location>
        <begin position="236"/>
        <end position="249"/>
    </location>
</feature>
<keyword evidence="11" id="KW-1185">Reference proteome</keyword>
<keyword evidence="4" id="KW-0805">Transcription regulation</keyword>
<evidence type="ECO:0000313" key="11">
    <source>
        <dbReference type="Proteomes" id="UP000703269"/>
    </source>
</evidence>
<evidence type="ECO:0000256" key="3">
    <source>
        <dbReference type="ARBA" id="ARBA00019615"/>
    </source>
</evidence>
<proteinExistence type="inferred from homology"/>
<evidence type="ECO:0000256" key="5">
    <source>
        <dbReference type="ARBA" id="ARBA00023159"/>
    </source>
</evidence>
<dbReference type="GO" id="GO:0016592">
    <property type="term" value="C:mediator complex"/>
    <property type="evidence" value="ECO:0007669"/>
    <property type="project" value="InterPro"/>
</dbReference>
<feature type="region of interest" description="Disordered" evidence="9">
    <location>
        <begin position="207"/>
        <end position="363"/>
    </location>
</feature>
<feature type="region of interest" description="Disordered" evidence="9">
    <location>
        <begin position="376"/>
        <end position="410"/>
    </location>
</feature>
<comment type="similarity">
    <text evidence="2">Belongs to the Mediator complex subunit 19 family.</text>
</comment>
<reference evidence="10 11" key="1">
    <citation type="submission" date="2021-08" db="EMBL/GenBank/DDBJ databases">
        <title>Draft Genome Sequence of Phanerochaete sordida strain YK-624.</title>
        <authorList>
            <person name="Mori T."/>
            <person name="Dohra H."/>
            <person name="Suzuki T."/>
            <person name="Kawagishi H."/>
            <person name="Hirai H."/>
        </authorList>
    </citation>
    <scope>NUCLEOTIDE SEQUENCE [LARGE SCALE GENOMIC DNA]</scope>
    <source>
        <strain evidence="10 11">YK-624</strain>
    </source>
</reference>
<evidence type="ECO:0000256" key="2">
    <source>
        <dbReference type="ARBA" id="ARBA00009259"/>
    </source>
</evidence>
<dbReference type="Proteomes" id="UP000703269">
    <property type="component" value="Unassembled WGS sequence"/>
</dbReference>
<name>A0A9P3L959_9APHY</name>
<dbReference type="PANTHER" id="PTHR28270">
    <property type="entry name" value="MEDIATOR OF RNA POLYMERASE II TRANSCRIPTION SUBUNIT 19"/>
    <property type="match status" value="1"/>
</dbReference>
<comment type="caution">
    <text evidence="10">The sequence shown here is derived from an EMBL/GenBank/DDBJ whole genome shotgun (WGS) entry which is preliminary data.</text>
</comment>
<protein>
    <recommendedName>
        <fullName evidence="3">Mediator of RNA polymerase II transcription subunit 19</fullName>
    </recommendedName>
    <alternativeName>
        <fullName evidence="8">Mediator complex subunit 19</fullName>
    </alternativeName>
</protein>
<feature type="region of interest" description="Disordered" evidence="9">
    <location>
        <begin position="82"/>
        <end position="143"/>
    </location>
</feature>
<dbReference type="PANTHER" id="PTHR28270:SF1">
    <property type="entry name" value="MEDIATOR OF RNA POLYMERASE II TRANSCRIPTION SUBUNIT 19"/>
    <property type="match status" value="1"/>
</dbReference>
<sequence length="410" mass="43015">MDVDGQPAHTPQPQPPSPKFALQPTNALAGPSSQPEQPPPPVFLPPPPAQQPSRPYFDSTQDLLSRFQLLSAYDKYVRPYAVPVGPAGASQPPMPPSMGDKGKGKEREVPPRDIASPAAAQTPGGGNDGDDEDGQGKGEKKWKNNYKHLIKGIPGKHSTKKDDYLMTMIQVPPKQRIQIQPFDQRTQRDAFSISLDGLKGWNISALVGESPQAKEDRKRRKELKKQAKSGVPLGVGAPAGHPATPGANAVPAATPSVNTPGRTATPRPGLVSSQSHAQPVQRVQTPVGVGTPRPTTTAAATNSAPPQTMSTARHTPIPTPAPTPGTTASAPVDSARGVKREREGSVSGGGQGQAPTPGVTVITNGWAKQPGVVNAKAGSAGVRPRPVKKQRVDVQGQAREIPMQQPTPHA</sequence>
<dbReference type="EMBL" id="BPQB01000002">
    <property type="protein sequence ID" value="GJE85678.1"/>
    <property type="molecule type" value="Genomic_DNA"/>
</dbReference>
<keyword evidence="7" id="KW-0539">Nucleus</keyword>
<evidence type="ECO:0000256" key="8">
    <source>
        <dbReference type="ARBA" id="ARBA00032018"/>
    </source>
</evidence>
<dbReference type="InterPro" id="IPR013942">
    <property type="entry name" value="Mediator_Med19_fun"/>
</dbReference>
<evidence type="ECO:0000256" key="7">
    <source>
        <dbReference type="ARBA" id="ARBA00023242"/>
    </source>
</evidence>
<dbReference type="GO" id="GO:0070847">
    <property type="term" value="C:core mediator complex"/>
    <property type="evidence" value="ECO:0007669"/>
    <property type="project" value="TreeGrafter"/>
</dbReference>
<keyword evidence="5" id="KW-0010">Activator</keyword>
<feature type="compositionally biased region" description="Low complexity" evidence="9">
    <location>
        <begin position="291"/>
        <end position="316"/>
    </location>
</feature>
<dbReference type="GO" id="GO:0006357">
    <property type="term" value="P:regulation of transcription by RNA polymerase II"/>
    <property type="evidence" value="ECO:0007669"/>
    <property type="project" value="InterPro"/>
</dbReference>
<comment type="subcellular location">
    <subcellularLocation>
        <location evidence="1">Nucleus</location>
    </subcellularLocation>
</comment>
<evidence type="ECO:0000256" key="9">
    <source>
        <dbReference type="SAM" id="MobiDB-lite"/>
    </source>
</evidence>
<feature type="region of interest" description="Disordered" evidence="9">
    <location>
        <begin position="1"/>
        <end position="60"/>
    </location>
</feature>
<organism evidence="10 11">
    <name type="scientific">Phanerochaete sordida</name>
    <dbReference type="NCBI Taxonomy" id="48140"/>
    <lineage>
        <taxon>Eukaryota</taxon>
        <taxon>Fungi</taxon>
        <taxon>Dikarya</taxon>
        <taxon>Basidiomycota</taxon>
        <taxon>Agaricomycotina</taxon>
        <taxon>Agaricomycetes</taxon>
        <taxon>Polyporales</taxon>
        <taxon>Phanerochaetaceae</taxon>
        <taxon>Phanerochaete</taxon>
    </lineage>
</organism>
<feature type="compositionally biased region" description="Basic residues" evidence="9">
    <location>
        <begin position="217"/>
        <end position="227"/>
    </location>
</feature>
<evidence type="ECO:0000256" key="6">
    <source>
        <dbReference type="ARBA" id="ARBA00023163"/>
    </source>
</evidence>
<feature type="compositionally biased region" description="Basic and acidic residues" evidence="9">
    <location>
        <begin position="100"/>
        <end position="111"/>
    </location>
</feature>
<evidence type="ECO:0000256" key="1">
    <source>
        <dbReference type="ARBA" id="ARBA00004123"/>
    </source>
</evidence>